<sequence>MRRIRRSFRLRRGPLPFRYVLMISFFIFLVLSVQGLWLVNKGIEPTLMSYAEVETKRLAIVIMTKAVEDRLSEGLNTEKLVKVEKDNDGNVSSVDVNAQMVSSIVTSTTTTMEKYLHDAEKGNVEKLGIQGTTKVNLAKSLADEGILFTVPLGQVTKNAILGNIGPKIPVSFTTVGNVSAKVKEQVKPYGINNAMVQVVMEVEVMLKVIIPFETKETTVKTDIPLMIKIIQGDVPSYYHNGGTNGASPALPAIKEKNS</sequence>
<accession>A0ABV5W933</accession>
<keyword evidence="1" id="KW-1133">Transmembrane helix</keyword>
<evidence type="ECO:0000256" key="1">
    <source>
        <dbReference type="SAM" id="Phobius"/>
    </source>
</evidence>
<keyword evidence="1" id="KW-0472">Membrane</keyword>
<dbReference type="RefSeq" id="WP_379947384.1">
    <property type="nucleotide sequence ID" value="NZ_JBHMAF010000004.1"/>
</dbReference>
<evidence type="ECO:0000313" key="2">
    <source>
        <dbReference type="EMBL" id="MFB9757099.1"/>
    </source>
</evidence>
<dbReference type="Pfam" id="PF09560">
    <property type="entry name" value="Spore_YunB"/>
    <property type="match status" value="1"/>
</dbReference>
<dbReference type="NCBIfam" id="TIGR02832">
    <property type="entry name" value="spo_yunB"/>
    <property type="match status" value="1"/>
</dbReference>
<dbReference type="EMBL" id="JBHMAF010000004">
    <property type="protein sequence ID" value="MFB9757099.1"/>
    <property type="molecule type" value="Genomic_DNA"/>
</dbReference>
<keyword evidence="1" id="KW-0812">Transmembrane</keyword>
<organism evidence="2 3">
    <name type="scientific">Ectobacillus funiculus</name>
    <dbReference type="NCBI Taxonomy" id="137993"/>
    <lineage>
        <taxon>Bacteria</taxon>
        <taxon>Bacillati</taxon>
        <taxon>Bacillota</taxon>
        <taxon>Bacilli</taxon>
        <taxon>Bacillales</taxon>
        <taxon>Bacillaceae</taxon>
        <taxon>Ectobacillus</taxon>
    </lineage>
</organism>
<evidence type="ECO:0000313" key="3">
    <source>
        <dbReference type="Proteomes" id="UP001589609"/>
    </source>
</evidence>
<comment type="caution">
    <text evidence="2">The sequence shown here is derived from an EMBL/GenBank/DDBJ whole genome shotgun (WGS) entry which is preliminary data.</text>
</comment>
<proteinExistence type="predicted"/>
<name>A0ABV5W933_9BACI</name>
<dbReference type="PIRSF" id="PIRSF021383">
    <property type="entry name" value="YunB"/>
    <property type="match status" value="1"/>
</dbReference>
<keyword evidence="3" id="KW-1185">Reference proteome</keyword>
<reference evidence="2 3" key="1">
    <citation type="submission" date="2024-09" db="EMBL/GenBank/DDBJ databases">
        <authorList>
            <person name="Sun Q."/>
            <person name="Mori K."/>
        </authorList>
    </citation>
    <scope>NUCLEOTIDE SEQUENCE [LARGE SCALE GENOMIC DNA]</scope>
    <source>
        <strain evidence="2 3">JCM 11201</strain>
    </source>
</reference>
<gene>
    <name evidence="2" type="primary">yunB</name>
    <name evidence="2" type="ORF">ACFFMS_00825</name>
</gene>
<dbReference type="InterPro" id="IPR014197">
    <property type="entry name" value="Sporulation_prot_YunB"/>
</dbReference>
<feature type="transmembrane region" description="Helical" evidence="1">
    <location>
        <begin position="20"/>
        <end position="39"/>
    </location>
</feature>
<dbReference type="Proteomes" id="UP001589609">
    <property type="component" value="Unassembled WGS sequence"/>
</dbReference>
<protein>
    <submittedName>
        <fullName evidence="2">Sporulation protein YunB</fullName>
    </submittedName>
</protein>